<feature type="compositionally biased region" description="Low complexity" evidence="1">
    <location>
        <begin position="62"/>
        <end position="86"/>
    </location>
</feature>
<comment type="caution">
    <text evidence="2">The sequence shown here is derived from an EMBL/GenBank/DDBJ whole genome shotgun (WGS) entry which is preliminary data.</text>
</comment>
<organism evidence="2 3">
    <name type="scientific">Astyanax mexicanus</name>
    <name type="common">Blind cave fish</name>
    <name type="synonym">Astyanax fasciatus mexicanus</name>
    <dbReference type="NCBI Taxonomy" id="7994"/>
    <lineage>
        <taxon>Eukaryota</taxon>
        <taxon>Metazoa</taxon>
        <taxon>Chordata</taxon>
        <taxon>Craniata</taxon>
        <taxon>Vertebrata</taxon>
        <taxon>Euteleostomi</taxon>
        <taxon>Actinopterygii</taxon>
        <taxon>Neopterygii</taxon>
        <taxon>Teleostei</taxon>
        <taxon>Ostariophysi</taxon>
        <taxon>Characiformes</taxon>
        <taxon>Characoidei</taxon>
        <taxon>Acestrorhamphidae</taxon>
        <taxon>Acestrorhamphinae</taxon>
        <taxon>Astyanax</taxon>
    </lineage>
</organism>
<dbReference type="InterPro" id="IPR012677">
    <property type="entry name" value="Nucleotide-bd_a/b_plait_sf"/>
</dbReference>
<evidence type="ECO:0000256" key="1">
    <source>
        <dbReference type="SAM" id="MobiDB-lite"/>
    </source>
</evidence>
<evidence type="ECO:0000313" key="3">
    <source>
        <dbReference type="Proteomes" id="UP000752171"/>
    </source>
</evidence>
<gene>
    <name evidence="2" type="primary">R3HCC1L</name>
    <name evidence="2" type="ORF">AMEX_G23411</name>
</gene>
<dbReference type="KEGG" id="amex:103021446"/>
<dbReference type="OrthoDB" id="10058500at2759"/>
<dbReference type="PANTHER" id="PTHR21678">
    <property type="entry name" value="GROWTH INHIBITION AND DIFFERENTIATION RELATED PROTEIN 88"/>
    <property type="match status" value="1"/>
</dbReference>
<sequence>MPKLDSSDTDSSLYEHPYGSDRRTQGRSGGRAGHRYNHSRGNRRPDKAIYVPRALRQKLSESSDGSNGPSRTSSSSCLSATEESSSNTTDLPAEPPSANQEPAFYSTDESVSEPDWFTEGSRSGMQPWPPAWQQTVSCFTKMSLEDGAERDCSNEIITPTEPSSQPQSSEEISDIYSEITAQLQTGEVMMEEAQCDYSSFQNMQVNITEEFAHIIEIYGFPAIFKTDDLLSAFASYSEGGMKIKWVDNTHALGVFSSASAATQALSINHPLLKTRMLSNGSRKSKCKAVRRAEFIQPVKERPPTDTAVASRMVTRALGLRGGFRGKRC</sequence>
<evidence type="ECO:0000313" key="2">
    <source>
        <dbReference type="EMBL" id="KAG9263382.1"/>
    </source>
</evidence>
<dbReference type="PANTHER" id="PTHR21678:SF6">
    <property type="entry name" value="R3H AND COILED-COIL DOMAIN-CONTAINING PROTEIN 1"/>
    <property type="match status" value="1"/>
</dbReference>
<protein>
    <submittedName>
        <fullName evidence="2">R3H and coiled-coil domain-containing protein 1-like</fullName>
    </submittedName>
</protein>
<name>A0A8T2L0F2_ASTMX</name>
<feature type="compositionally biased region" description="Basic residues" evidence="1">
    <location>
        <begin position="32"/>
        <end position="42"/>
    </location>
</feature>
<proteinExistence type="predicted"/>
<reference evidence="2 3" key="1">
    <citation type="submission" date="2021-07" db="EMBL/GenBank/DDBJ databases">
        <authorList>
            <person name="Imarazene B."/>
            <person name="Zahm M."/>
            <person name="Klopp C."/>
            <person name="Cabau C."/>
            <person name="Beille S."/>
            <person name="Jouanno E."/>
            <person name="Castinel A."/>
            <person name="Lluch J."/>
            <person name="Gil L."/>
            <person name="Kuchtly C."/>
            <person name="Lopez Roques C."/>
            <person name="Donnadieu C."/>
            <person name="Parrinello H."/>
            <person name="Journot L."/>
            <person name="Du K."/>
            <person name="Schartl M."/>
            <person name="Retaux S."/>
            <person name="Guiguen Y."/>
        </authorList>
    </citation>
    <scope>NUCLEOTIDE SEQUENCE [LARGE SCALE GENOMIC DNA]</scope>
    <source>
        <strain evidence="2">Pach_M1</strain>
        <tissue evidence="2">Testis</tissue>
    </source>
</reference>
<feature type="region of interest" description="Disordered" evidence="1">
    <location>
        <begin position="1"/>
        <end position="129"/>
    </location>
</feature>
<dbReference type="InterPro" id="IPR039884">
    <property type="entry name" value="R3HC1/R3HCL"/>
</dbReference>
<dbReference type="Gene3D" id="3.30.70.330">
    <property type="match status" value="1"/>
</dbReference>
<accession>A0A8T2L0F2</accession>
<dbReference type="AlphaFoldDB" id="A0A8T2L0F2"/>
<dbReference type="EMBL" id="JAICCE010000020">
    <property type="protein sequence ID" value="KAG9263382.1"/>
    <property type="molecule type" value="Genomic_DNA"/>
</dbReference>
<dbReference type="Proteomes" id="UP000752171">
    <property type="component" value="Unassembled WGS sequence"/>
</dbReference>